<dbReference type="AlphaFoldDB" id="A0A0A9BVV9"/>
<organism evidence="2">
    <name type="scientific">Arundo donax</name>
    <name type="common">Giant reed</name>
    <name type="synonym">Donax arundinaceus</name>
    <dbReference type="NCBI Taxonomy" id="35708"/>
    <lineage>
        <taxon>Eukaryota</taxon>
        <taxon>Viridiplantae</taxon>
        <taxon>Streptophyta</taxon>
        <taxon>Embryophyta</taxon>
        <taxon>Tracheophyta</taxon>
        <taxon>Spermatophyta</taxon>
        <taxon>Magnoliopsida</taxon>
        <taxon>Liliopsida</taxon>
        <taxon>Poales</taxon>
        <taxon>Poaceae</taxon>
        <taxon>PACMAD clade</taxon>
        <taxon>Arundinoideae</taxon>
        <taxon>Arundineae</taxon>
        <taxon>Arundo</taxon>
    </lineage>
</organism>
<reference evidence="2" key="1">
    <citation type="submission" date="2014-09" db="EMBL/GenBank/DDBJ databases">
        <authorList>
            <person name="Magalhaes I.L.F."/>
            <person name="Oliveira U."/>
            <person name="Santos F.R."/>
            <person name="Vidigal T.H.D.A."/>
            <person name="Brescovit A.D."/>
            <person name="Santos A.J."/>
        </authorList>
    </citation>
    <scope>NUCLEOTIDE SEQUENCE</scope>
    <source>
        <tissue evidence="2">Shoot tissue taken approximately 20 cm above the soil surface</tissue>
    </source>
</reference>
<keyword evidence="1" id="KW-0812">Transmembrane</keyword>
<dbReference type="EMBL" id="GBRH01230454">
    <property type="protein sequence ID" value="JAD67441.1"/>
    <property type="molecule type" value="Transcribed_RNA"/>
</dbReference>
<proteinExistence type="predicted"/>
<evidence type="ECO:0000256" key="1">
    <source>
        <dbReference type="SAM" id="Phobius"/>
    </source>
</evidence>
<protein>
    <submittedName>
        <fullName evidence="2">Uncharacterized protein</fullName>
    </submittedName>
</protein>
<reference evidence="2" key="2">
    <citation type="journal article" date="2015" name="Data Brief">
        <title>Shoot transcriptome of the giant reed, Arundo donax.</title>
        <authorList>
            <person name="Barrero R.A."/>
            <person name="Guerrero F.D."/>
            <person name="Moolhuijzen P."/>
            <person name="Goolsby J.A."/>
            <person name="Tidwell J."/>
            <person name="Bellgard S.E."/>
            <person name="Bellgard M.I."/>
        </authorList>
    </citation>
    <scope>NUCLEOTIDE SEQUENCE</scope>
    <source>
        <tissue evidence="2">Shoot tissue taken approximately 20 cm above the soil surface</tissue>
    </source>
</reference>
<name>A0A0A9BVV9_ARUDO</name>
<keyword evidence="1" id="KW-0472">Membrane</keyword>
<keyword evidence="1" id="KW-1133">Transmembrane helix</keyword>
<feature type="transmembrane region" description="Helical" evidence="1">
    <location>
        <begin position="7"/>
        <end position="33"/>
    </location>
</feature>
<evidence type="ECO:0000313" key="2">
    <source>
        <dbReference type="EMBL" id="JAD67441.1"/>
    </source>
</evidence>
<accession>A0A0A9BVV9</accession>
<sequence>MNVRYHFWNWVSTVNLLSGKSMYLWCPVMYLYVWF</sequence>